<dbReference type="Proteomes" id="UP000313359">
    <property type="component" value="Unassembled WGS sequence"/>
</dbReference>
<dbReference type="AlphaFoldDB" id="A0A5C2RTV5"/>
<evidence type="ECO:0000313" key="2">
    <source>
        <dbReference type="Proteomes" id="UP000313359"/>
    </source>
</evidence>
<reference evidence="1" key="1">
    <citation type="journal article" date="2018" name="Genome Biol. Evol.">
        <title>Genomics and development of Lentinus tigrinus, a white-rot wood-decaying mushroom with dimorphic fruiting bodies.</title>
        <authorList>
            <person name="Wu B."/>
            <person name="Xu Z."/>
            <person name="Knudson A."/>
            <person name="Carlson A."/>
            <person name="Chen N."/>
            <person name="Kovaka S."/>
            <person name="LaButti K."/>
            <person name="Lipzen A."/>
            <person name="Pennachio C."/>
            <person name="Riley R."/>
            <person name="Schakwitz W."/>
            <person name="Umezawa K."/>
            <person name="Ohm R.A."/>
            <person name="Grigoriev I.V."/>
            <person name="Nagy L.G."/>
            <person name="Gibbons J."/>
            <person name="Hibbett D."/>
        </authorList>
    </citation>
    <scope>NUCLEOTIDE SEQUENCE [LARGE SCALE GENOMIC DNA]</scope>
    <source>
        <strain evidence="1">ALCF2SS1-6</strain>
    </source>
</reference>
<keyword evidence="2" id="KW-1185">Reference proteome</keyword>
<gene>
    <name evidence="1" type="ORF">L227DRAFT_374314</name>
</gene>
<name>A0A5C2RTV5_9APHY</name>
<dbReference type="EMBL" id="ML122312">
    <property type="protein sequence ID" value="RPD53995.1"/>
    <property type="molecule type" value="Genomic_DNA"/>
</dbReference>
<evidence type="ECO:0000313" key="1">
    <source>
        <dbReference type="EMBL" id="RPD53995.1"/>
    </source>
</evidence>
<dbReference type="OrthoDB" id="10551373at2759"/>
<sequence length="362" mass="39660">MPFSQPCSLDQAPHASPLLFDHFGSATTTLSIMGSRILSWLSFRGRSPKVPSQDVEIQAEPSTSDGAPPLSELVLPLDIWLIIIDILASHAPNLRDLVSLTQVCKDLCYFAEEALYHRVSVGPRLSQLRSFLDAVCASDHRAAAVRALRMRVPGVVFGPARSTVLQKLSGHATSTAARDHYSVGASEAGGLQDMIAQAFGRLVNLKELDFDDLQTFPAVCASSVLQLTELKTTGDALSKAISDLRSPSSADSELSPSALVSVERLTVDLFNPWLQLSELRFLHITHLFLDRARFLSPTDLQNSLPLLPNLISLRVMWSASQAPDGRDGVTTLWPTRILGAGPLPRLRRLELCERRTQRVLVR</sequence>
<organism evidence="1 2">
    <name type="scientific">Lentinus tigrinus ALCF2SS1-6</name>
    <dbReference type="NCBI Taxonomy" id="1328759"/>
    <lineage>
        <taxon>Eukaryota</taxon>
        <taxon>Fungi</taxon>
        <taxon>Dikarya</taxon>
        <taxon>Basidiomycota</taxon>
        <taxon>Agaricomycotina</taxon>
        <taxon>Agaricomycetes</taxon>
        <taxon>Polyporales</taxon>
        <taxon>Polyporaceae</taxon>
        <taxon>Lentinus</taxon>
    </lineage>
</organism>
<accession>A0A5C2RTV5</accession>
<protein>
    <submittedName>
        <fullName evidence="1">Uncharacterized protein</fullName>
    </submittedName>
</protein>
<proteinExistence type="predicted"/>